<evidence type="ECO:0000256" key="4">
    <source>
        <dbReference type="ARBA" id="ARBA00023212"/>
    </source>
</evidence>
<feature type="binding site" evidence="5">
    <location>
        <begin position="114"/>
        <end position="121"/>
    </location>
    <ligand>
        <name>ATP</name>
        <dbReference type="ChEBI" id="CHEBI:30616"/>
    </ligand>
</feature>
<keyword evidence="5" id="KW-0505">Motor protein</keyword>
<feature type="region of interest" description="Disordered" evidence="7">
    <location>
        <begin position="432"/>
        <end position="457"/>
    </location>
</feature>
<evidence type="ECO:0000256" key="5">
    <source>
        <dbReference type="PROSITE-ProRule" id="PRU00283"/>
    </source>
</evidence>
<keyword evidence="10" id="KW-1185">Reference proteome</keyword>
<evidence type="ECO:0000313" key="9">
    <source>
        <dbReference type="EMBL" id="KAK2146063.1"/>
    </source>
</evidence>
<dbReference type="GO" id="GO:0005524">
    <property type="term" value="F:ATP binding"/>
    <property type="evidence" value="ECO:0007669"/>
    <property type="project" value="UniProtKB-UniRule"/>
</dbReference>
<keyword evidence="6" id="KW-0175">Coiled coil</keyword>
<protein>
    <recommendedName>
        <fullName evidence="8">Kinesin motor domain-containing protein</fullName>
    </recommendedName>
</protein>
<comment type="similarity">
    <text evidence="5">Belongs to the TRAFAC class myosin-kinesin ATPase superfamily. Kinesin family.</text>
</comment>
<evidence type="ECO:0000256" key="3">
    <source>
        <dbReference type="ARBA" id="ARBA00022840"/>
    </source>
</evidence>
<evidence type="ECO:0000313" key="10">
    <source>
        <dbReference type="Proteomes" id="UP001208570"/>
    </source>
</evidence>
<dbReference type="InterPro" id="IPR027417">
    <property type="entry name" value="P-loop_NTPase"/>
</dbReference>
<keyword evidence="2 5" id="KW-0547">Nucleotide-binding</keyword>
<dbReference type="PANTHER" id="PTHR47968">
    <property type="entry name" value="CENTROMERE PROTEIN E"/>
    <property type="match status" value="1"/>
</dbReference>
<dbReference type="GO" id="GO:0007018">
    <property type="term" value="P:microtubule-based movement"/>
    <property type="evidence" value="ECO:0007669"/>
    <property type="project" value="InterPro"/>
</dbReference>
<evidence type="ECO:0000259" key="8">
    <source>
        <dbReference type="PROSITE" id="PS50067"/>
    </source>
</evidence>
<accession>A0AAD9MVW6</accession>
<sequence length="492" mass="55886">MLRCVIYHCQRLTDLQTVHRTLPQTHSHCCRYCQQSQRLQEYDILDQEDAPVISFSIPKDMAHDFVNNKKEQYKFRFQKVFGESSKQDEIFENVAQPVINNVLKGYNGTIFAYGQTGSGKTFTITGGAEKYSDRGIIPRTLSYIFDFYKQNPENEYTTYISYLEIYNENGYDLLDPKHEAAKLEDLPKVSLLEDSDQNIHLKNLSTHQSSNEEDALNLLFLGDTNRMIAETPMNQASTRSHCVFTIHLSSREPGSATVRRSERVGKTGVNGLLLTEAKYINLSLHYLEQVIVALGEKTRSHIPYRNSMMTSVLRDSLGGNCMTTMIATLSVDKRNIDRVALIKNDAVLNEELDPKLMIAKLKKEIQQLKDELAMATGEQRTEELNEEELERCSKAVQRYLDDSESDAVIQIGADMRKIHHCFSIMKQKILQHGSHGSSPSTMREDNMQGSEPISDPGEVAKYKGLVQQRDNEIMGHAATTTFFQRVLSFAAA</sequence>
<comment type="subcellular location">
    <subcellularLocation>
        <location evidence="1">Cytoplasm</location>
        <location evidence="1">Cytoskeleton</location>
    </subcellularLocation>
</comment>
<dbReference type="GO" id="GO:0003777">
    <property type="term" value="F:microtubule motor activity"/>
    <property type="evidence" value="ECO:0007669"/>
    <property type="project" value="InterPro"/>
</dbReference>
<evidence type="ECO:0000256" key="2">
    <source>
        <dbReference type="ARBA" id="ARBA00022741"/>
    </source>
</evidence>
<reference evidence="9" key="1">
    <citation type="journal article" date="2023" name="Mol. Biol. Evol.">
        <title>Third-Generation Sequencing Reveals the Adaptive Role of the Epigenome in Three Deep-Sea Polychaetes.</title>
        <authorList>
            <person name="Perez M."/>
            <person name="Aroh O."/>
            <person name="Sun Y."/>
            <person name="Lan Y."/>
            <person name="Juniper S.K."/>
            <person name="Young C.R."/>
            <person name="Angers B."/>
            <person name="Qian P.Y."/>
        </authorList>
    </citation>
    <scope>NUCLEOTIDE SEQUENCE</scope>
    <source>
        <strain evidence="9">P08H-3</strain>
    </source>
</reference>
<dbReference type="EMBL" id="JAODUP010000635">
    <property type="protein sequence ID" value="KAK2146063.1"/>
    <property type="molecule type" value="Genomic_DNA"/>
</dbReference>
<dbReference type="InterPro" id="IPR027640">
    <property type="entry name" value="Kinesin-like_fam"/>
</dbReference>
<dbReference type="Gene3D" id="3.40.850.10">
    <property type="entry name" value="Kinesin motor domain"/>
    <property type="match status" value="1"/>
</dbReference>
<keyword evidence="4" id="KW-0206">Cytoskeleton</keyword>
<feature type="domain" description="Kinesin motor" evidence="8">
    <location>
        <begin position="14"/>
        <end position="352"/>
    </location>
</feature>
<organism evidence="9 10">
    <name type="scientific">Paralvinella palmiformis</name>
    <dbReference type="NCBI Taxonomy" id="53620"/>
    <lineage>
        <taxon>Eukaryota</taxon>
        <taxon>Metazoa</taxon>
        <taxon>Spiralia</taxon>
        <taxon>Lophotrochozoa</taxon>
        <taxon>Annelida</taxon>
        <taxon>Polychaeta</taxon>
        <taxon>Sedentaria</taxon>
        <taxon>Canalipalpata</taxon>
        <taxon>Terebellida</taxon>
        <taxon>Terebelliformia</taxon>
        <taxon>Alvinellidae</taxon>
        <taxon>Paralvinella</taxon>
    </lineage>
</organism>
<comment type="caution">
    <text evidence="9">The sequence shown here is derived from an EMBL/GenBank/DDBJ whole genome shotgun (WGS) entry which is preliminary data.</text>
</comment>
<dbReference type="InterPro" id="IPR036961">
    <property type="entry name" value="Kinesin_motor_dom_sf"/>
</dbReference>
<evidence type="ECO:0000256" key="6">
    <source>
        <dbReference type="SAM" id="Coils"/>
    </source>
</evidence>
<dbReference type="InterPro" id="IPR001752">
    <property type="entry name" value="Kinesin_motor_dom"/>
</dbReference>
<evidence type="ECO:0000256" key="7">
    <source>
        <dbReference type="SAM" id="MobiDB-lite"/>
    </source>
</evidence>
<dbReference type="Pfam" id="PF00225">
    <property type="entry name" value="Kinesin"/>
    <property type="match status" value="1"/>
</dbReference>
<dbReference type="SUPFAM" id="SSF52540">
    <property type="entry name" value="P-loop containing nucleoside triphosphate hydrolases"/>
    <property type="match status" value="1"/>
</dbReference>
<evidence type="ECO:0000256" key="1">
    <source>
        <dbReference type="ARBA" id="ARBA00004245"/>
    </source>
</evidence>
<gene>
    <name evidence="9" type="ORF">LSH36_635g01012</name>
</gene>
<name>A0AAD9MVW6_9ANNE</name>
<keyword evidence="3 5" id="KW-0067">ATP-binding</keyword>
<feature type="coiled-coil region" evidence="6">
    <location>
        <begin position="358"/>
        <end position="385"/>
    </location>
</feature>
<dbReference type="PANTHER" id="PTHR47968:SF67">
    <property type="entry name" value="KINESIN MOTOR DOMAIN-CONTAINING PROTEIN"/>
    <property type="match status" value="1"/>
</dbReference>
<dbReference type="GO" id="GO:0005856">
    <property type="term" value="C:cytoskeleton"/>
    <property type="evidence" value="ECO:0007669"/>
    <property type="project" value="UniProtKB-SubCell"/>
</dbReference>
<feature type="compositionally biased region" description="Polar residues" evidence="7">
    <location>
        <begin position="434"/>
        <end position="451"/>
    </location>
</feature>
<dbReference type="SMART" id="SM00129">
    <property type="entry name" value="KISc"/>
    <property type="match status" value="1"/>
</dbReference>
<dbReference type="PROSITE" id="PS50067">
    <property type="entry name" value="KINESIN_MOTOR_2"/>
    <property type="match status" value="1"/>
</dbReference>
<dbReference type="GO" id="GO:0008017">
    <property type="term" value="F:microtubule binding"/>
    <property type="evidence" value="ECO:0007669"/>
    <property type="project" value="InterPro"/>
</dbReference>
<proteinExistence type="inferred from homology"/>
<dbReference type="AlphaFoldDB" id="A0AAD9MVW6"/>
<keyword evidence="4" id="KW-0963">Cytoplasm</keyword>
<dbReference type="PRINTS" id="PR00380">
    <property type="entry name" value="KINESINHEAVY"/>
</dbReference>
<dbReference type="Proteomes" id="UP001208570">
    <property type="component" value="Unassembled WGS sequence"/>
</dbReference>